<dbReference type="CDD" id="cd00118">
    <property type="entry name" value="LysM"/>
    <property type="match status" value="5"/>
</dbReference>
<dbReference type="AlphaFoldDB" id="A0A9D0Z0W6"/>
<dbReference type="PANTHER" id="PTHR33734">
    <property type="entry name" value="LYSM DOMAIN-CONTAINING GPI-ANCHORED PROTEIN 2"/>
    <property type="match status" value="1"/>
</dbReference>
<dbReference type="SUPFAM" id="SSF54106">
    <property type="entry name" value="LysM domain"/>
    <property type="match status" value="5"/>
</dbReference>
<dbReference type="Gene3D" id="3.10.350.10">
    <property type="entry name" value="LysM domain"/>
    <property type="match status" value="5"/>
</dbReference>
<dbReference type="SUPFAM" id="SSF53187">
    <property type="entry name" value="Zn-dependent exopeptidases"/>
    <property type="match status" value="1"/>
</dbReference>
<dbReference type="PROSITE" id="PS51782">
    <property type="entry name" value="LYSM"/>
    <property type="match status" value="5"/>
</dbReference>
<dbReference type="PROSITE" id="PS50943">
    <property type="entry name" value="HTH_CROC1"/>
    <property type="match status" value="1"/>
</dbReference>
<proteinExistence type="predicted"/>
<feature type="domain" description="HTH cro/C1-type" evidence="1">
    <location>
        <begin position="102"/>
        <end position="120"/>
    </location>
</feature>
<dbReference type="Pfam" id="PF01476">
    <property type="entry name" value="LysM"/>
    <property type="match status" value="5"/>
</dbReference>
<reference evidence="3" key="1">
    <citation type="submission" date="2020-10" db="EMBL/GenBank/DDBJ databases">
        <authorList>
            <person name="Gilroy R."/>
        </authorList>
    </citation>
    <scope>NUCLEOTIDE SEQUENCE</scope>
    <source>
        <strain evidence="3">CHK165-10780</strain>
    </source>
</reference>
<organism evidence="3 4">
    <name type="scientific">Candidatus Faecenecus gallistercoris</name>
    <dbReference type="NCBI Taxonomy" id="2840793"/>
    <lineage>
        <taxon>Bacteria</taxon>
        <taxon>Bacillati</taxon>
        <taxon>Bacillota</taxon>
        <taxon>Bacillota incertae sedis</taxon>
        <taxon>Candidatus Faecenecus</taxon>
    </lineage>
</organism>
<dbReference type="Gene3D" id="3.40.630.40">
    <property type="entry name" value="Zn-dependent exopeptidases"/>
    <property type="match status" value="1"/>
</dbReference>
<evidence type="ECO:0000259" key="2">
    <source>
        <dbReference type="PROSITE" id="PS51782"/>
    </source>
</evidence>
<gene>
    <name evidence="3" type="ORF">IAC85_06780</name>
</gene>
<feature type="domain" description="LysM" evidence="2">
    <location>
        <begin position="307"/>
        <end position="350"/>
    </location>
</feature>
<accession>A0A9D0Z0W6</accession>
<dbReference type="EMBL" id="DVFU01000133">
    <property type="protein sequence ID" value="HIQ65424.1"/>
    <property type="molecule type" value="Genomic_DNA"/>
</dbReference>
<feature type="domain" description="LysM" evidence="2">
    <location>
        <begin position="205"/>
        <end position="248"/>
    </location>
</feature>
<dbReference type="SMART" id="SM00257">
    <property type="entry name" value="LysM"/>
    <property type="match status" value="5"/>
</dbReference>
<sequence>MATSVLNSIGEAGQKIRRVYQRRLPEDPSRDYYYIMRETGNTQPLLIEYGFIDTPSDVARLNQNIEKYAEAVVKAVAEYIGVPYTPPDSSTSPNPSTYIVQSGDTLWSIAKKYGISVEELKAANSLTNNLLQLGQSLVIPGTQIPPVVEEENIYVVQSGDTLYAIAQKFGTTVTQLIDWNQLATTVITPGMKLIVSDTVTTPSDTIYTVKKGDSLYSIAMQFGVSVDDLIQANQLTSTVLQIGDQLKIPKEDTSGSSTYVVQRGDTLYSIAAKYNVTVSDLKNANQLTSNVITVGQELIIPTKNTYQTYAVVTGDTLSGIAQKFNTTVAKLKEINHLTSDFLQIGQLLLVP</sequence>
<evidence type="ECO:0000259" key="1">
    <source>
        <dbReference type="PROSITE" id="PS50943"/>
    </source>
</evidence>
<evidence type="ECO:0000313" key="3">
    <source>
        <dbReference type="EMBL" id="HIQ65424.1"/>
    </source>
</evidence>
<dbReference type="PANTHER" id="PTHR33734:SF22">
    <property type="entry name" value="MEMBRANE-BOUND LYTIC MUREIN TRANSGLYCOSYLASE D"/>
    <property type="match status" value="1"/>
</dbReference>
<dbReference type="GO" id="GO:0008932">
    <property type="term" value="F:lytic endotransglycosylase activity"/>
    <property type="evidence" value="ECO:0007669"/>
    <property type="project" value="TreeGrafter"/>
</dbReference>
<protein>
    <submittedName>
        <fullName evidence="3">LysM peptidoglycan-binding domain-containing protein</fullName>
    </submittedName>
</protein>
<dbReference type="InterPro" id="IPR036779">
    <property type="entry name" value="LysM_dom_sf"/>
</dbReference>
<feature type="domain" description="LysM" evidence="2">
    <location>
        <begin position="152"/>
        <end position="195"/>
    </location>
</feature>
<feature type="domain" description="LysM" evidence="2">
    <location>
        <begin position="257"/>
        <end position="300"/>
    </location>
</feature>
<feature type="domain" description="LysM" evidence="2">
    <location>
        <begin position="96"/>
        <end position="139"/>
    </location>
</feature>
<reference evidence="3" key="2">
    <citation type="journal article" date="2021" name="PeerJ">
        <title>Extensive microbial diversity within the chicken gut microbiome revealed by metagenomics and culture.</title>
        <authorList>
            <person name="Gilroy R."/>
            <person name="Ravi A."/>
            <person name="Getino M."/>
            <person name="Pursley I."/>
            <person name="Horton D.L."/>
            <person name="Alikhan N.F."/>
            <person name="Baker D."/>
            <person name="Gharbi K."/>
            <person name="Hall N."/>
            <person name="Watson M."/>
            <person name="Adriaenssens E.M."/>
            <person name="Foster-Nyarko E."/>
            <person name="Jarju S."/>
            <person name="Secka A."/>
            <person name="Antonio M."/>
            <person name="Oren A."/>
            <person name="Chaudhuri R.R."/>
            <person name="La Ragione R."/>
            <person name="Hildebrand F."/>
            <person name="Pallen M.J."/>
        </authorList>
    </citation>
    <scope>NUCLEOTIDE SEQUENCE</scope>
    <source>
        <strain evidence="3">CHK165-10780</strain>
    </source>
</reference>
<name>A0A9D0Z0W6_9FIRM</name>
<dbReference type="Proteomes" id="UP000886725">
    <property type="component" value="Unassembled WGS sequence"/>
</dbReference>
<evidence type="ECO:0000313" key="4">
    <source>
        <dbReference type="Proteomes" id="UP000886725"/>
    </source>
</evidence>
<dbReference type="InterPro" id="IPR018392">
    <property type="entry name" value="LysM"/>
</dbReference>
<comment type="caution">
    <text evidence="3">The sequence shown here is derived from an EMBL/GenBank/DDBJ whole genome shotgun (WGS) entry which is preliminary data.</text>
</comment>
<dbReference type="InterPro" id="IPR001387">
    <property type="entry name" value="Cro/C1-type_HTH"/>
</dbReference>